<dbReference type="EC" id="2.4.99.28" evidence="14"/>
<dbReference type="RefSeq" id="WP_114983624.1">
    <property type="nucleotide sequence ID" value="NZ_CP027806.1"/>
</dbReference>
<feature type="transmembrane region" description="Helical" evidence="16">
    <location>
        <begin position="117"/>
        <end position="139"/>
    </location>
</feature>
<evidence type="ECO:0000256" key="12">
    <source>
        <dbReference type="ARBA" id="ARBA00041185"/>
    </source>
</evidence>
<feature type="transmembrane region" description="Helical" evidence="16">
    <location>
        <begin position="25"/>
        <end position="49"/>
    </location>
</feature>
<comment type="similarity">
    <text evidence="11">Belongs to the SEDS family. FtsW subfamily.</text>
</comment>
<evidence type="ECO:0000256" key="5">
    <source>
        <dbReference type="ARBA" id="ARBA00022960"/>
    </source>
</evidence>
<dbReference type="KEGG" id="cprv:CYPRO_1081"/>
<keyword evidence="17" id="KW-0132">Cell division</keyword>
<dbReference type="PROSITE" id="PS00428">
    <property type="entry name" value="FTSW_RODA_SPOVE"/>
    <property type="match status" value="1"/>
</dbReference>
<dbReference type="Pfam" id="PF01098">
    <property type="entry name" value="FTSW_RODA_SPOVE"/>
    <property type="match status" value="1"/>
</dbReference>
<evidence type="ECO:0000256" key="11">
    <source>
        <dbReference type="ARBA" id="ARBA00038053"/>
    </source>
</evidence>
<dbReference type="Proteomes" id="UP000254808">
    <property type="component" value="Chromosome"/>
</dbReference>
<dbReference type="GO" id="GO:0032153">
    <property type="term" value="C:cell division site"/>
    <property type="evidence" value="ECO:0007669"/>
    <property type="project" value="TreeGrafter"/>
</dbReference>
<organism evidence="17 18">
    <name type="scientific">Cyclonatronum proteinivorum</name>
    <dbReference type="NCBI Taxonomy" id="1457365"/>
    <lineage>
        <taxon>Bacteria</taxon>
        <taxon>Pseudomonadati</taxon>
        <taxon>Balneolota</taxon>
        <taxon>Balneolia</taxon>
        <taxon>Balneolales</taxon>
        <taxon>Cyclonatronaceae</taxon>
        <taxon>Cyclonatronum</taxon>
    </lineage>
</organism>
<feature type="transmembrane region" description="Helical" evidence="16">
    <location>
        <begin position="55"/>
        <end position="76"/>
    </location>
</feature>
<dbReference type="GO" id="GO:0008955">
    <property type="term" value="F:peptidoglycan glycosyltransferase activity"/>
    <property type="evidence" value="ECO:0007669"/>
    <property type="project" value="UniProtKB-EC"/>
</dbReference>
<evidence type="ECO:0000256" key="8">
    <source>
        <dbReference type="ARBA" id="ARBA00023136"/>
    </source>
</evidence>
<evidence type="ECO:0000256" key="14">
    <source>
        <dbReference type="ARBA" id="ARBA00044770"/>
    </source>
</evidence>
<dbReference type="GO" id="GO:0051301">
    <property type="term" value="P:cell division"/>
    <property type="evidence" value="ECO:0007669"/>
    <property type="project" value="UniProtKB-KW"/>
</dbReference>
<dbReference type="InterPro" id="IPR018365">
    <property type="entry name" value="Cell_cycle_FtsW-rel_CS"/>
</dbReference>
<feature type="transmembrane region" description="Helical" evidence="16">
    <location>
        <begin position="199"/>
        <end position="218"/>
    </location>
</feature>
<name>A0A345UIP4_9BACT</name>
<dbReference type="GO" id="GO:0008360">
    <property type="term" value="P:regulation of cell shape"/>
    <property type="evidence" value="ECO:0007669"/>
    <property type="project" value="UniProtKB-KW"/>
</dbReference>
<dbReference type="GO" id="GO:0009252">
    <property type="term" value="P:peptidoglycan biosynthetic process"/>
    <property type="evidence" value="ECO:0007669"/>
    <property type="project" value="UniProtKB-KW"/>
</dbReference>
<evidence type="ECO:0000313" key="17">
    <source>
        <dbReference type="EMBL" id="AXJ00346.1"/>
    </source>
</evidence>
<dbReference type="InterPro" id="IPR001182">
    <property type="entry name" value="FtsW/RodA"/>
</dbReference>
<gene>
    <name evidence="17" type="ORF">CYPRO_1081</name>
</gene>
<proteinExistence type="inferred from homology"/>
<comment type="subcellular location">
    <subcellularLocation>
        <location evidence="1">Membrane</location>
        <topology evidence="1">Multi-pass membrane protein</topology>
    </subcellularLocation>
</comment>
<evidence type="ECO:0000256" key="10">
    <source>
        <dbReference type="ARBA" id="ARBA00033270"/>
    </source>
</evidence>
<evidence type="ECO:0000256" key="9">
    <source>
        <dbReference type="ARBA" id="ARBA00032370"/>
    </source>
</evidence>
<reference evidence="17 18" key="1">
    <citation type="submission" date="2018-03" db="EMBL/GenBank/DDBJ databases">
        <title>Phenotypic and genomic properties of Cyclonatronum proteinivorum gen. nov., sp. nov., a haloalkaliphilic bacteroidete from soda lakes possessing Na+-translocating rhodopsin.</title>
        <authorList>
            <person name="Toshchakov S.V."/>
            <person name="Korzhenkov A."/>
            <person name="Samarov N.I."/>
            <person name="Kublanov I.V."/>
            <person name="Muntyan M.S."/>
            <person name="Sorokin D.Y."/>
        </authorList>
    </citation>
    <scope>NUCLEOTIDE SEQUENCE [LARGE SCALE GENOMIC DNA]</scope>
    <source>
        <strain evidence="17 18">Omega</strain>
    </source>
</reference>
<keyword evidence="2" id="KW-0328">Glycosyltransferase</keyword>
<keyword evidence="18" id="KW-1185">Reference proteome</keyword>
<dbReference type="AlphaFoldDB" id="A0A345UIP4"/>
<keyword evidence="6" id="KW-0573">Peptidoglycan synthesis</keyword>
<evidence type="ECO:0000256" key="15">
    <source>
        <dbReference type="ARBA" id="ARBA00049902"/>
    </source>
</evidence>
<evidence type="ECO:0000256" key="3">
    <source>
        <dbReference type="ARBA" id="ARBA00022679"/>
    </source>
</evidence>
<dbReference type="PANTHER" id="PTHR30474">
    <property type="entry name" value="CELL CYCLE PROTEIN"/>
    <property type="match status" value="1"/>
</dbReference>
<accession>A0A345UIP4</accession>
<evidence type="ECO:0000256" key="1">
    <source>
        <dbReference type="ARBA" id="ARBA00004141"/>
    </source>
</evidence>
<evidence type="ECO:0000256" key="13">
    <source>
        <dbReference type="ARBA" id="ARBA00041418"/>
    </source>
</evidence>
<feature type="transmembrane region" description="Helical" evidence="16">
    <location>
        <begin position="290"/>
        <end position="314"/>
    </location>
</feature>
<dbReference type="GO" id="GO:0015648">
    <property type="term" value="F:lipid-linked peptidoglycan transporter activity"/>
    <property type="evidence" value="ECO:0007669"/>
    <property type="project" value="TreeGrafter"/>
</dbReference>
<evidence type="ECO:0000313" key="18">
    <source>
        <dbReference type="Proteomes" id="UP000254808"/>
    </source>
</evidence>
<protein>
    <recommendedName>
        <fullName evidence="12">Probable peptidoglycan glycosyltransferase FtsW</fullName>
        <ecNumber evidence="14">2.4.99.28</ecNumber>
    </recommendedName>
    <alternativeName>
        <fullName evidence="13">Cell division protein FtsW</fullName>
    </alternativeName>
    <alternativeName>
        <fullName evidence="10">Cell wall polymerase</fullName>
    </alternativeName>
    <alternativeName>
        <fullName evidence="9">Peptidoglycan polymerase</fullName>
    </alternativeName>
</protein>
<keyword evidence="17" id="KW-0131">Cell cycle</keyword>
<feature type="transmembrane region" description="Helical" evidence="16">
    <location>
        <begin position="357"/>
        <end position="378"/>
    </location>
</feature>
<keyword evidence="8 16" id="KW-0472">Membrane</keyword>
<feature type="transmembrane region" description="Helical" evidence="16">
    <location>
        <begin position="326"/>
        <end position="351"/>
    </location>
</feature>
<comment type="catalytic activity">
    <reaction evidence="15">
        <text>[GlcNAc-(1-&gt;4)-Mur2Ac(oyl-L-Ala-gamma-D-Glu-L-Lys-D-Ala-D-Ala)](n)-di-trans,octa-cis-undecaprenyl diphosphate + beta-D-GlcNAc-(1-&gt;4)-Mur2Ac(oyl-L-Ala-gamma-D-Glu-L-Lys-D-Ala-D-Ala)-di-trans,octa-cis-undecaprenyl diphosphate = [GlcNAc-(1-&gt;4)-Mur2Ac(oyl-L-Ala-gamma-D-Glu-L-Lys-D-Ala-D-Ala)](n+1)-di-trans,octa-cis-undecaprenyl diphosphate + di-trans,octa-cis-undecaprenyl diphosphate + H(+)</text>
        <dbReference type="Rhea" id="RHEA:23708"/>
        <dbReference type="Rhea" id="RHEA-COMP:9602"/>
        <dbReference type="Rhea" id="RHEA-COMP:9603"/>
        <dbReference type="ChEBI" id="CHEBI:15378"/>
        <dbReference type="ChEBI" id="CHEBI:58405"/>
        <dbReference type="ChEBI" id="CHEBI:60033"/>
        <dbReference type="ChEBI" id="CHEBI:78435"/>
        <dbReference type="EC" id="2.4.99.28"/>
    </reaction>
</comment>
<keyword evidence="3" id="KW-0808">Transferase</keyword>
<evidence type="ECO:0000256" key="6">
    <source>
        <dbReference type="ARBA" id="ARBA00022984"/>
    </source>
</evidence>
<sequence>MNTVSLNSVSHAAEQADGRKPADGVLLFCVIALMVFGCLAVYSSVAYFAENKGDTAAGFLFKHGYKLVLAFIAMFVAAKINYYYVAAFSKAVLILSWLLLLWVNFYGGDVHGARRSLTVAGFAFQPSSVAMLALLMYLCRMMAEKRSYIEDFWRSFVPALTWIGVTALLVGLQDFSSAALILGLSFMMMFVGRMSLKHLGLLLLLGGVLGGILVSQTLERQSRLTNYVGHVLTIQSQVLVGSDAGYQAQQAHIAIAQGGLLGVGAGKSTQRNFLPAPYNDYIYAIIAEEYGLIGALILLFIYVVILLRGIIFVANRARDELGTYMAMACTLAIVVYGFVNAAVATGLFPVTGLPMPFISYGGTSMLTAGFMMGVLMNISKHPQEEPEDA</sequence>
<feature type="transmembrane region" description="Helical" evidence="16">
    <location>
        <begin position="175"/>
        <end position="192"/>
    </location>
</feature>
<feature type="transmembrane region" description="Helical" evidence="16">
    <location>
        <begin position="83"/>
        <end position="105"/>
    </location>
</feature>
<feature type="transmembrane region" description="Helical" evidence="16">
    <location>
        <begin position="151"/>
        <end position="169"/>
    </location>
</feature>
<evidence type="ECO:0000256" key="2">
    <source>
        <dbReference type="ARBA" id="ARBA00022676"/>
    </source>
</evidence>
<dbReference type="GO" id="GO:0005886">
    <property type="term" value="C:plasma membrane"/>
    <property type="evidence" value="ECO:0007669"/>
    <property type="project" value="TreeGrafter"/>
</dbReference>
<keyword evidence="7 16" id="KW-1133">Transmembrane helix</keyword>
<keyword evidence="4 16" id="KW-0812">Transmembrane</keyword>
<dbReference type="OrthoDB" id="9812661at2"/>
<evidence type="ECO:0000256" key="7">
    <source>
        <dbReference type="ARBA" id="ARBA00022989"/>
    </source>
</evidence>
<keyword evidence="5" id="KW-0133">Cell shape</keyword>
<dbReference type="PANTHER" id="PTHR30474:SF2">
    <property type="entry name" value="PEPTIDOGLYCAN GLYCOSYLTRANSFERASE FTSW-RELATED"/>
    <property type="match status" value="1"/>
</dbReference>
<evidence type="ECO:0000256" key="4">
    <source>
        <dbReference type="ARBA" id="ARBA00022692"/>
    </source>
</evidence>
<evidence type="ECO:0000256" key="16">
    <source>
        <dbReference type="SAM" id="Phobius"/>
    </source>
</evidence>
<dbReference type="EMBL" id="CP027806">
    <property type="protein sequence ID" value="AXJ00346.1"/>
    <property type="molecule type" value="Genomic_DNA"/>
</dbReference>